<proteinExistence type="predicted"/>
<organism evidence="1 2">
    <name type="scientific">Candidatus Accumulibacter phosphatis</name>
    <dbReference type="NCBI Taxonomy" id="327160"/>
    <lineage>
        <taxon>Bacteria</taxon>
        <taxon>Pseudomonadati</taxon>
        <taxon>Pseudomonadota</taxon>
        <taxon>Betaproteobacteria</taxon>
        <taxon>Candidatus Accumulibacter</taxon>
    </lineage>
</organism>
<sequence>MDALLLTHACQYVGPGAVPVLLREQRRLVCHDTGFVDPDVARNFETHVRDSSTTLRDAGKSRAKFPWGVSVSRRKSGS</sequence>
<gene>
    <name evidence="1" type="ORF">AW09_004443</name>
</gene>
<dbReference type="Proteomes" id="UP000020077">
    <property type="component" value="Unassembled WGS sequence"/>
</dbReference>
<accession>A0A084Y6W8</accession>
<reference evidence="1 2" key="1">
    <citation type="submission" date="2014-02" db="EMBL/GenBank/DDBJ databases">
        <title>Expanding our view of genomic diversity in Candidatus Accumulibacter clades.</title>
        <authorList>
            <person name="Skennerton C.T."/>
            <person name="Barr J.J."/>
            <person name="Slater F.R."/>
            <person name="Bond P.L."/>
            <person name="Tyson G.W."/>
        </authorList>
    </citation>
    <scope>NUCLEOTIDE SEQUENCE [LARGE SCALE GENOMIC DNA]</scope>
    <source>
        <strain evidence="2">BA-91</strain>
    </source>
</reference>
<name>A0A084Y6W8_9PROT</name>
<dbReference type="EMBL" id="JDVG02000700">
    <property type="protein sequence ID" value="KFB70462.1"/>
    <property type="molecule type" value="Genomic_DNA"/>
</dbReference>
<evidence type="ECO:0000313" key="1">
    <source>
        <dbReference type="EMBL" id="KFB70462.1"/>
    </source>
</evidence>
<dbReference type="AlphaFoldDB" id="A0A084Y6W8"/>
<comment type="caution">
    <text evidence="1">The sequence shown here is derived from an EMBL/GenBank/DDBJ whole genome shotgun (WGS) entry which is preliminary data.</text>
</comment>
<evidence type="ECO:0000313" key="2">
    <source>
        <dbReference type="Proteomes" id="UP000020077"/>
    </source>
</evidence>
<protein>
    <submittedName>
        <fullName evidence="1">Uncharacterized protein</fullName>
    </submittedName>
</protein>